<keyword evidence="1" id="KW-0805">Transcription regulation</keyword>
<accession>A0A1Q9JFY0</accession>
<reference evidence="6 7" key="1">
    <citation type="journal article" date="2016" name="Appl. Environ. Microbiol.">
        <title>Function and Phylogeny of Bacterial Butyryl Coenzyme A:Acetate Transferases and Their Diversity in the Proximal Colon of Swine.</title>
        <authorList>
            <person name="Trachsel J."/>
            <person name="Bayles D.O."/>
            <person name="Looft T."/>
            <person name="Levine U.Y."/>
            <person name="Allen H.K."/>
        </authorList>
    </citation>
    <scope>NUCLEOTIDE SEQUENCE [LARGE SCALE GENOMIC DNA]</scope>
    <source>
        <strain evidence="6 7">68-3-10</strain>
    </source>
</reference>
<protein>
    <recommendedName>
        <fullName evidence="8">IclR family transcriptional regulator</fullName>
    </recommendedName>
</protein>
<evidence type="ECO:0000256" key="2">
    <source>
        <dbReference type="ARBA" id="ARBA00023125"/>
    </source>
</evidence>
<dbReference type="SUPFAM" id="SSF46785">
    <property type="entry name" value="Winged helix' DNA-binding domain"/>
    <property type="match status" value="1"/>
</dbReference>
<dbReference type="PROSITE" id="PS51078">
    <property type="entry name" value="ICLR_ED"/>
    <property type="match status" value="1"/>
</dbReference>
<keyword evidence="7" id="KW-1185">Reference proteome</keyword>
<feature type="domain" description="IclR-ED" evidence="5">
    <location>
        <begin position="69"/>
        <end position="250"/>
    </location>
</feature>
<keyword evidence="3" id="KW-0804">Transcription</keyword>
<keyword evidence="2" id="KW-0238">DNA-binding</keyword>
<dbReference type="InterPro" id="IPR050707">
    <property type="entry name" value="HTH_MetabolicPath_Reg"/>
</dbReference>
<evidence type="ECO:0000313" key="6">
    <source>
        <dbReference type="EMBL" id="OLR55108.1"/>
    </source>
</evidence>
<dbReference type="PANTHER" id="PTHR30136">
    <property type="entry name" value="HELIX-TURN-HELIX TRANSCRIPTIONAL REGULATOR, ICLR FAMILY"/>
    <property type="match status" value="1"/>
</dbReference>
<gene>
    <name evidence="6" type="ORF">BHK98_02930</name>
</gene>
<dbReference type="OrthoDB" id="9791752at2"/>
<evidence type="ECO:0000256" key="1">
    <source>
        <dbReference type="ARBA" id="ARBA00023015"/>
    </source>
</evidence>
<dbReference type="Gene3D" id="1.10.10.10">
    <property type="entry name" value="Winged helix-like DNA-binding domain superfamily/Winged helix DNA-binding domain"/>
    <property type="match status" value="1"/>
</dbReference>
<feature type="domain" description="HTH iclR-type" evidence="4">
    <location>
        <begin position="7"/>
        <end position="68"/>
    </location>
</feature>
<evidence type="ECO:0000259" key="4">
    <source>
        <dbReference type="PROSITE" id="PS51077"/>
    </source>
</evidence>
<dbReference type="InterPro" id="IPR005471">
    <property type="entry name" value="Tscrpt_reg_IclR_N"/>
</dbReference>
<dbReference type="Gene3D" id="3.30.450.40">
    <property type="match status" value="1"/>
</dbReference>
<dbReference type="STRING" id="1261640.BHK98_02930"/>
<dbReference type="EMBL" id="MJIE01000001">
    <property type="protein sequence ID" value="OLR55108.1"/>
    <property type="molecule type" value="Genomic_DNA"/>
</dbReference>
<dbReference type="PANTHER" id="PTHR30136:SF19">
    <property type="entry name" value="DNA-BINDING TRANSCRIPTIONAL REPRESSOR YIAJ"/>
    <property type="match status" value="1"/>
</dbReference>
<dbReference type="SMART" id="SM00346">
    <property type="entry name" value="HTH_ICLR"/>
    <property type="match status" value="1"/>
</dbReference>
<dbReference type="InterPro" id="IPR014757">
    <property type="entry name" value="Tscrpt_reg_IclR_C"/>
</dbReference>
<dbReference type="PROSITE" id="PS51077">
    <property type="entry name" value="HTH_ICLR"/>
    <property type="match status" value="1"/>
</dbReference>
<sequence length="260" mass="29190">MNEKNNVASVERTILLIRAISLSPEPVGVTELSRQTGIPKPTVSRFCVTLANLGMLDRNEQDEYSLGLIFIALGERVKASRNSAEIAQPYIDKLAKDIGESINLGICNEDTVYTIYNVSGESSVLVSKLVPISPLYCSSLGKIFLMHRSKDEIISFFDQELPKRTIYTQTTYEDYLNWKQEYNETGVTTETEEYEYGLSCIAAPLYDHEKKLIAAISLSAPTSRLELKGRKELAQKLKSTASEISAIYDKLYIRRKNILG</sequence>
<organism evidence="6 7">
    <name type="scientific">Hornefia porci</name>
    <dbReference type="NCBI Taxonomy" id="2652292"/>
    <lineage>
        <taxon>Bacteria</taxon>
        <taxon>Bacillati</taxon>
        <taxon>Bacillota</taxon>
        <taxon>Clostridia</taxon>
        <taxon>Peptostreptococcales</taxon>
        <taxon>Anaerovoracaceae</taxon>
        <taxon>Hornefia</taxon>
    </lineage>
</organism>
<evidence type="ECO:0000313" key="7">
    <source>
        <dbReference type="Proteomes" id="UP000187404"/>
    </source>
</evidence>
<dbReference type="AlphaFoldDB" id="A0A1Q9JFY0"/>
<evidence type="ECO:0000259" key="5">
    <source>
        <dbReference type="PROSITE" id="PS51078"/>
    </source>
</evidence>
<proteinExistence type="predicted"/>
<name>A0A1Q9JFY0_9FIRM</name>
<dbReference type="Pfam" id="PF01614">
    <property type="entry name" value="IclR_C"/>
    <property type="match status" value="1"/>
</dbReference>
<evidence type="ECO:0008006" key="8">
    <source>
        <dbReference type="Google" id="ProtNLM"/>
    </source>
</evidence>
<dbReference type="SUPFAM" id="SSF55781">
    <property type="entry name" value="GAF domain-like"/>
    <property type="match status" value="1"/>
</dbReference>
<dbReference type="RefSeq" id="WP_075712109.1">
    <property type="nucleotide sequence ID" value="NZ_MJIE01000001.1"/>
</dbReference>
<dbReference type="GO" id="GO:0003700">
    <property type="term" value="F:DNA-binding transcription factor activity"/>
    <property type="evidence" value="ECO:0007669"/>
    <property type="project" value="TreeGrafter"/>
</dbReference>
<dbReference type="InterPro" id="IPR036388">
    <property type="entry name" value="WH-like_DNA-bd_sf"/>
</dbReference>
<evidence type="ECO:0000256" key="3">
    <source>
        <dbReference type="ARBA" id="ARBA00023163"/>
    </source>
</evidence>
<dbReference type="GO" id="GO:0045892">
    <property type="term" value="P:negative regulation of DNA-templated transcription"/>
    <property type="evidence" value="ECO:0007669"/>
    <property type="project" value="TreeGrafter"/>
</dbReference>
<comment type="caution">
    <text evidence="6">The sequence shown here is derived from an EMBL/GenBank/DDBJ whole genome shotgun (WGS) entry which is preliminary data.</text>
</comment>
<dbReference type="GO" id="GO:0003677">
    <property type="term" value="F:DNA binding"/>
    <property type="evidence" value="ECO:0007669"/>
    <property type="project" value="UniProtKB-KW"/>
</dbReference>
<dbReference type="InterPro" id="IPR029016">
    <property type="entry name" value="GAF-like_dom_sf"/>
</dbReference>
<dbReference type="Proteomes" id="UP000187404">
    <property type="component" value="Unassembled WGS sequence"/>
</dbReference>
<dbReference type="InterPro" id="IPR036390">
    <property type="entry name" value="WH_DNA-bd_sf"/>
</dbReference>
<dbReference type="Pfam" id="PF09339">
    <property type="entry name" value="HTH_IclR"/>
    <property type="match status" value="1"/>
</dbReference>